<organism evidence="9 10">
    <name type="scientific">Pseudonocardia petroleophila</name>
    <dbReference type="NCBI Taxonomy" id="37331"/>
    <lineage>
        <taxon>Bacteria</taxon>
        <taxon>Bacillati</taxon>
        <taxon>Actinomycetota</taxon>
        <taxon>Actinomycetes</taxon>
        <taxon>Pseudonocardiales</taxon>
        <taxon>Pseudonocardiaceae</taxon>
        <taxon>Pseudonocardia</taxon>
    </lineage>
</organism>
<evidence type="ECO:0000313" key="9">
    <source>
        <dbReference type="EMBL" id="QNG53007.1"/>
    </source>
</evidence>
<dbReference type="KEGG" id="ppel:H6H00_02910"/>
<keyword evidence="4 7" id="KW-0560">Oxidoreductase</keyword>
<protein>
    <submittedName>
        <fullName evidence="9">Cytochrome P450</fullName>
    </submittedName>
</protein>
<accession>A0A7G7MJP6</accession>
<gene>
    <name evidence="9" type="ORF">H6H00_02910</name>
</gene>
<dbReference type="GO" id="GO:0005506">
    <property type="term" value="F:iron ion binding"/>
    <property type="evidence" value="ECO:0007669"/>
    <property type="project" value="InterPro"/>
</dbReference>
<dbReference type="Pfam" id="PF00067">
    <property type="entry name" value="p450"/>
    <property type="match status" value="1"/>
</dbReference>
<comment type="similarity">
    <text evidence="1 7">Belongs to the cytochrome P450 family.</text>
</comment>
<evidence type="ECO:0000256" key="7">
    <source>
        <dbReference type="RuleBase" id="RU000461"/>
    </source>
</evidence>
<dbReference type="Proteomes" id="UP000515728">
    <property type="component" value="Chromosome"/>
</dbReference>
<proteinExistence type="inferred from homology"/>
<dbReference type="PANTHER" id="PTHR46696">
    <property type="entry name" value="P450, PUTATIVE (EUROFUNG)-RELATED"/>
    <property type="match status" value="1"/>
</dbReference>
<evidence type="ECO:0000256" key="3">
    <source>
        <dbReference type="ARBA" id="ARBA00022723"/>
    </source>
</evidence>
<dbReference type="Gene3D" id="1.10.630.10">
    <property type="entry name" value="Cytochrome P450"/>
    <property type="match status" value="1"/>
</dbReference>
<dbReference type="GO" id="GO:0004497">
    <property type="term" value="F:monooxygenase activity"/>
    <property type="evidence" value="ECO:0007669"/>
    <property type="project" value="UniProtKB-KW"/>
</dbReference>
<dbReference type="GO" id="GO:0016705">
    <property type="term" value="F:oxidoreductase activity, acting on paired donors, with incorporation or reduction of molecular oxygen"/>
    <property type="evidence" value="ECO:0007669"/>
    <property type="project" value="InterPro"/>
</dbReference>
<sequence length="423" mass="46176">MTTTEQTTTFPMARGACPFDPPPALRPLREHRPVSRVRLWNGTEAWLVTRHADVRAVLADPRLSADMRTPGYPLISPARAGRAGQDTPPFIVLDDPEHSRLRRMLISDFTMRSTESLRPMVTGIVDDLLDAMAAGPRPVDLVTAFALPLPSLVICRMLGVPYGDHEFFQAVSARMLTSASAPEEVAAASDELRAYLRGLVEAKVDDPTDDLLGRLVQRRVRAGELSVDEAVSTASLLLIAGHETTANQLALGTLVLLDHPEQAAELRDTSDPTVVVRAVEELLRLLTIVHNARARVATEDLEIGGVRIAAGEGVLASSESANRDPEAFADPDRLDIHRAERHHVAFGFGVHQCLGQPLARLELQVAYPALLRRFPDLRVTRDPDELDYRSDKVVYGVREVPVSWGSAGKGSRRSPDPVAHSAA</sequence>
<evidence type="ECO:0000256" key="4">
    <source>
        <dbReference type="ARBA" id="ARBA00023002"/>
    </source>
</evidence>
<dbReference type="PROSITE" id="PS00086">
    <property type="entry name" value="CYTOCHROME_P450"/>
    <property type="match status" value="1"/>
</dbReference>
<keyword evidence="6 7" id="KW-0503">Monooxygenase</keyword>
<dbReference type="CDD" id="cd11030">
    <property type="entry name" value="CYP105-like"/>
    <property type="match status" value="1"/>
</dbReference>
<keyword evidence="5 7" id="KW-0408">Iron</keyword>
<reference evidence="9 10" key="1">
    <citation type="submission" date="2020-08" db="EMBL/GenBank/DDBJ databases">
        <authorList>
            <person name="Mo P."/>
        </authorList>
    </citation>
    <scope>NUCLEOTIDE SEQUENCE [LARGE SCALE GENOMIC DNA]</scope>
    <source>
        <strain evidence="9 10">CGMCC 4.1532</strain>
    </source>
</reference>
<dbReference type="InterPro" id="IPR001128">
    <property type="entry name" value="Cyt_P450"/>
</dbReference>
<evidence type="ECO:0000256" key="5">
    <source>
        <dbReference type="ARBA" id="ARBA00023004"/>
    </source>
</evidence>
<name>A0A7G7MJP6_9PSEU</name>
<dbReference type="InterPro" id="IPR036396">
    <property type="entry name" value="Cyt_P450_sf"/>
</dbReference>
<keyword evidence="3 7" id="KW-0479">Metal-binding</keyword>
<feature type="region of interest" description="Disordered" evidence="8">
    <location>
        <begin position="403"/>
        <end position="423"/>
    </location>
</feature>
<dbReference type="InterPro" id="IPR017972">
    <property type="entry name" value="Cyt_P450_CS"/>
</dbReference>
<evidence type="ECO:0000256" key="2">
    <source>
        <dbReference type="ARBA" id="ARBA00022617"/>
    </source>
</evidence>
<dbReference type="GO" id="GO:0020037">
    <property type="term" value="F:heme binding"/>
    <property type="evidence" value="ECO:0007669"/>
    <property type="project" value="InterPro"/>
</dbReference>
<evidence type="ECO:0000313" key="10">
    <source>
        <dbReference type="Proteomes" id="UP000515728"/>
    </source>
</evidence>
<dbReference type="FunFam" id="1.10.630.10:FF:000018">
    <property type="entry name" value="Cytochrome P450 monooxygenase"/>
    <property type="match status" value="1"/>
</dbReference>
<keyword evidence="10" id="KW-1185">Reference proteome</keyword>
<evidence type="ECO:0000256" key="8">
    <source>
        <dbReference type="SAM" id="MobiDB-lite"/>
    </source>
</evidence>
<evidence type="ECO:0000256" key="6">
    <source>
        <dbReference type="ARBA" id="ARBA00023033"/>
    </source>
</evidence>
<dbReference type="InterPro" id="IPR002397">
    <property type="entry name" value="Cyt_P450_B"/>
</dbReference>
<dbReference type="EMBL" id="CP060131">
    <property type="protein sequence ID" value="QNG53007.1"/>
    <property type="molecule type" value="Genomic_DNA"/>
</dbReference>
<keyword evidence="2 7" id="KW-0349">Heme</keyword>
<dbReference type="RefSeq" id="WP_185719836.1">
    <property type="nucleotide sequence ID" value="NZ_BAAAWI010000001.1"/>
</dbReference>
<dbReference type="PANTHER" id="PTHR46696:SF1">
    <property type="entry name" value="CYTOCHROME P450 YJIB-RELATED"/>
    <property type="match status" value="1"/>
</dbReference>
<dbReference type="PRINTS" id="PR00385">
    <property type="entry name" value="P450"/>
</dbReference>
<evidence type="ECO:0000256" key="1">
    <source>
        <dbReference type="ARBA" id="ARBA00010617"/>
    </source>
</evidence>
<dbReference type="SUPFAM" id="SSF48264">
    <property type="entry name" value="Cytochrome P450"/>
    <property type="match status" value="1"/>
</dbReference>
<dbReference type="AlphaFoldDB" id="A0A7G7MJP6"/>
<dbReference type="PRINTS" id="PR00359">
    <property type="entry name" value="BP450"/>
</dbReference>